<feature type="domain" description="Thioredoxin" evidence="4">
    <location>
        <begin position="23"/>
        <end position="143"/>
    </location>
</feature>
<protein>
    <recommendedName>
        <fullName evidence="4">Thioredoxin domain-containing protein</fullName>
    </recommendedName>
</protein>
<keyword evidence="3" id="KW-0175">Coiled coil</keyword>
<comment type="similarity">
    <text evidence="1">Belongs to the protein disulfide isomerase family.</text>
</comment>
<reference evidence="5" key="1">
    <citation type="submission" date="2021-02" db="EMBL/GenBank/DDBJ databases">
        <authorList>
            <person name="Dougan E. K."/>
            <person name="Rhodes N."/>
            <person name="Thang M."/>
            <person name="Chan C."/>
        </authorList>
    </citation>
    <scope>NUCLEOTIDE SEQUENCE</scope>
</reference>
<dbReference type="PROSITE" id="PS00194">
    <property type="entry name" value="THIOREDOXIN_1"/>
    <property type="match status" value="1"/>
</dbReference>
<dbReference type="InterPro" id="IPR017937">
    <property type="entry name" value="Thioredoxin_CS"/>
</dbReference>
<dbReference type="InterPro" id="IPR036249">
    <property type="entry name" value="Thioredoxin-like_sf"/>
</dbReference>
<dbReference type="OMA" id="DENWATE"/>
<accession>A0A813DHJ0</accession>
<organism evidence="5 6">
    <name type="scientific">Polarella glacialis</name>
    <name type="common">Dinoflagellate</name>
    <dbReference type="NCBI Taxonomy" id="89957"/>
    <lineage>
        <taxon>Eukaryota</taxon>
        <taxon>Sar</taxon>
        <taxon>Alveolata</taxon>
        <taxon>Dinophyceae</taxon>
        <taxon>Suessiales</taxon>
        <taxon>Suessiaceae</taxon>
        <taxon>Polarella</taxon>
    </lineage>
</organism>
<name>A0A813DHJ0_POLGL</name>
<proteinExistence type="inferred from homology"/>
<sequence>QQQQQVIFLSRPPLSAKQTMATFRRGLAAASACILAANGIDLTDENWATETAGKAVFVKFYAPWCGHCKALKPAWDTLMAEYAGSKSVLVADVDCTEEGKELCEANGVEGFPTLKWGDASALEDYEGGRELDELQAFAKENLKPMCSVANIDLCDADKKKQIQELQALGAEELATKIASLETELKEAQAAFDTEVEALQAKYEALEKEKADASAAVKGKGLSLMKAVHASRGKSEL</sequence>
<dbReference type="InterPro" id="IPR051063">
    <property type="entry name" value="PDI"/>
</dbReference>
<dbReference type="SUPFAM" id="SSF52833">
    <property type="entry name" value="Thioredoxin-like"/>
    <property type="match status" value="1"/>
</dbReference>
<dbReference type="Proteomes" id="UP000654075">
    <property type="component" value="Unassembled WGS sequence"/>
</dbReference>
<dbReference type="AlphaFoldDB" id="A0A813DHJ0"/>
<gene>
    <name evidence="5" type="ORF">PGLA1383_LOCUS4587</name>
</gene>
<keyword evidence="2" id="KW-0732">Signal</keyword>
<dbReference type="PRINTS" id="PR00421">
    <property type="entry name" value="THIOREDOXIN"/>
</dbReference>
<dbReference type="Gene3D" id="3.40.30.10">
    <property type="entry name" value="Glutaredoxin"/>
    <property type="match status" value="1"/>
</dbReference>
<dbReference type="GO" id="GO:0006457">
    <property type="term" value="P:protein folding"/>
    <property type="evidence" value="ECO:0007669"/>
    <property type="project" value="TreeGrafter"/>
</dbReference>
<dbReference type="OrthoDB" id="72053at2759"/>
<evidence type="ECO:0000256" key="2">
    <source>
        <dbReference type="ARBA" id="ARBA00022729"/>
    </source>
</evidence>
<feature type="non-terminal residue" evidence="5">
    <location>
        <position position="236"/>
    </location>
</feature>
<evidence type="ECO:0000256" key="1">
    <source>
        <dbReference type="ARBA" id="ARBA00006347"/>
    </source>
</evidence>
<dbReference type="Pfam" id="PF00085">
    <property type="entry name" value="Thioredoxin"/>
    <property type="match status" value="1"/>
</dbReference>
<evidence type="ECO:0000313" key="6">
    <source>
        <dbReference type="Proteomes" id="UP000654075"/>
    </source>
</evidence>
<dbReference type="PROSITE" id="PS51352">
    <property type="entry name" value="THIOREDOXIN_2"/>
    <property type="match status" value="1"/>
</dbReference>
<dbReference type="GO" id="GO:0005783">
    <property type="term" value="C:endoplasmic reticulum"/>
    <property type="evidence" value="ECO:0007669"/>
    <property type="project" value="TreeGrafter"/>
</dbReference>
<dbReference type="EMBL" id="CAJNNV010001732">
    <property type="protein sequence ID" value="CAE8585683.1"/>
    <property type="molecule type" value="Genomic_DNA"/>
</dbReference>
<feature type="coiled-coil region" evidence="3">
    <location>
        <begin position="170"/>
        <end position="215"/>
    </location>
</feature>
<dbReference type="PANTHER" id="PTHR45672:SF3">
    <property type="entry name" value="THIOREDOXIN DOMAIN-CONTAINING PROTEIN 5"/>
    <property type="match status" value="1"/>
</dbReference>
<comment type="caution">
    <text evidence="5">The sequence shown here is derived from an EMBL/GenBank/DDBJ whole genome shotgun (WGS) entry which is preliminary data.</text>
</comment>
<dbReference type="GO" id="GO:0003756">
    <property type="term" value="F:protein disulfide isomerase activity"/>
    <property type="evidence" value="ECO:0007669"/>
    <property type="project" value="TreeGrafter"/>
</dbReference>
<evidence type="ECO:0000259" key="4">
    <source>
        <dbReference type="PROSITE" id="PS51352"/>
    </source>
</evidence>
<evidence type="ECO:0000313" key="5">
    <source>
        <dbReference type="EMBL" id="CAE8585683.1"/>
    </source>
</evidence>
<keyword evidence="6" id="KW-1185">Reference proteome</keyword>
<dbReference type="InterPro" id="IPR013766">
    <property type="entry name" value="Thioredoxin_domain"/>
</dbReference>
<dbReference type="PANTHER" id="PTHR45672">
    <property type="entry name" value="PROTEIN DISULFIDE-ISOMERASE C17H9.14C-RELATED"/>
    <property type="match status" value="1"/>
</dbReference>
<evidence type="ECO:0000256" key="3">
    <source>
        <dbReference type="SAM" id="Coils"/>
    </source>
</evidence>